<dbReference type="PANTHER" id="PTHR12270:SF52">
    <property type="entry name" value="GLYCOSYLTRANSFERASE-LIKE PROTEIN GNT13-RELATED"/>
    <property type="match status" value="1"/>
</dbReference>
<gene>
    <name evidence="9" type="primary">PLESTB001148</name>
    <name evidence="8" type="synonym">PLESTB000108</name>
    <name evidence="8" type="ORF">PLESTB_000056500</name>
    <name evidence="9" type="ORF">PLESTB_000712400</name>
</gene>
<comment type="subcellular location">
    <subcellularLocation>
        <location evidence="1">Membrane</location>
        <topology evidence="1">Single-pass type II membrane protein</topology>
    </subcellularLocation>
</comment>
<organism evidence="9 10">
    <name type="scientific">Pleodorina starrii</name>
    <dbReference type="NCBI Taxonomy" id="330485"/>
    <lineage>
        <taxon>Eukaryota</taxon>
        <taxon>Viridiplantae</taxon>
        <taxon>Chlorophyta</taxon>
        <taxon>core chlorophytes</taxon>
        <taxon>Chlorophyceae</taxon>
        <taxon>CS clade</taxon>
        <taxon>Chlamydomonadales</taxon>
        <taxon>Volvocaceae</taxon>
        <taxon>Pleodorina</taxon>
    </lineage>
</organism>
<evidence type="ECO:0000256" key="4">
    <source>
        <dbReference type="ARBA" id="ARBA00022989"/>
    </source>
</evidence>
<evidence type="ECO:0000313" key="8">
    <source>
        <dbReference type="EMBL" id="GLC48076.1"/>
    </source>
</evidence>
<evidence type="ECO:0000256" key="7">
    <source>
        <dbReference type="SAM" id="MobiDB-lite"/>
    </source>
</evidence>
<dbReference type="InterPro" id="IPR051292">
    <property type="entry name" value="Xyl/GlcA_transferase"/>
</dbReference>
<keyword evidence="10" id="KW-1185">Reference proteome</keyword>
<evidence type="ECO:0000256" key="6">
    <source>
        <dbReference type="ARBA" id="ARBA00023180"/>
    </source>
</evidence>
<evidence type="ECO:0000256" key="3">
    <source>
        <dbReference type="ARBA" id="ARBA00022968"/>
    </source>
</evidence>
<reference evidence="9" key="1">
    <citation type="submission" date="2022-08" db="EMBL/GenBank/DDBJ databases">
        <authorList>
            <person name="Takahashi K."/>
            <person name="Suzuki S."/>
            <person name="Kawachi M."/>
            <person name="Higashiyama T."/>
            <person name="Nozaki H."/>
        </authorList>
    </citation>
    <scope>NUCLEOTIDE SEQUENCE</scope>
    <source>
        <strain evidence="9">NIES-4479</strain>
    </source>
</reference>
<dbReference type="EMBL" id="BRXU01000007">
    <property type="protein sequence ID" value="GLC53140.1"/>
    <property type="molecule type" value="Genomic_DNA"/>
</dbReference>
<dbReference type="Pfam" id="PF13896">
    <property type="entry name" value="Glyco_transf_49"/>
    <property type="match status" value="1"/>
</dbReference>
<keyword evidence="6" id="KW-0325">Glycoprotein</keyword>
<evidence type="ECO:0000256" key="2">
    <source>
        <dbReference type="ARBA" id="ARBA00022692"/>
    </source>
</evidence>
<evidence type="ECO:0000256" key="1">
    <source>
        <dbReference type="ARBA" id="ARBA00004606"/>
    </source>
</evidence>
<feature type="region of interest" description="Disordered" evidence="7">
    <location>
        <begin position="57"/>
        <end position="77"/>
    </location>
</feature>
<keyword evidence="4" id="KW-1133">Transmembrane helix</keyword>
<dbReference type="PANTHER" id="PTHR12270">
    <property type="entry name" value="GLYCOSYLTRANSFERASE-RELATED"/>
    <property type="match status" value="1"/>
</dbReference>
<evidence type="ECO:0000313" key="9">
    <source>
        <dbReference type="EMBL" id="GLC53140.1"/>
    </source>
</evidence>
<dbReference type="GO" id="GO:0015020">
    <property type="term" value="F:glucuronosyltransferase activity"/>
    <property type="evidence" value="ECO:0007669"/>
    <property type="project" value="TreeGrafter"/>
</dbReference>
<sequence>MASLDRLPMLEAMCRGYMGPISAAVYLPLLAGTNASHLTGTNASHLTGAAAAAAATAAESPQGGAGGPAEPLPEGATAASAADLILREHGEQISSARAKLQAFFERMDALRAADGSVCQLALTLFAERTSDPQLAAIMPTNAMRNAAGLAAQTPLAAMLDADLGVSAGLNTLVNNETWIQHILRETSAQRPALCVPPAFEANPRLDNETAHRVTHVALAGTYGRVCAATRSKSDVAALWRNATLKVFHVDACRSCHRPFNHAHWSLSPSPYIVEFQRNFEPWGILSR</sequence>
<reference evidence="9 10" key="2">
    <citation type="journal article" date="2023" name="Commun. Biol.">
        <title>Reorganization of the ancestral sex-determining regions during the evolution of trioecy in Pleodorina starrii.</title>
        <authorList>
            <person name="Takahashi K."/>
            <person name="Suzuki S."/>
            <person name="Kawai-Toyooka H."/>
            <person name="Yamamoto K."/>
            <person name="Hamaji T."/>
            <person name="Ootsuki R."/>
            <person name="Yamaguchi H."/>
            <person name="Kawachi M."/>
            <person name="Higashiyama T."/>
            <person name="Nozaki H."/>
        </authorList>
    </citation>
    <scope>NUCLEOTIDE SEQUENCE [LARGE SCALE GENOMIC DNA]</scope>
    <source>
        <strain evidence="9 10">NIES-4479</strain>
    </source>
</reference>
<evidence type="ECO:0000313" key="10">
    <source>
        <dbReference type="Proteomes" id="UP001165080"/>
    </source>
</evidence>
<keyword evidence="5" id="KW-0472">Membrane</keyword>
<proteinExistence type="predicted"/>
<keyword evidence="3" id="KW-0735">Signal-anchor</keyword>
<accession>A0A9W6BJZ2</accession>
<keyword evidence="2" id="KW-0812">Transmembrane</keyword>
<dbReference type="GO" id="GO:0016020">
    <property type="term" value="C:membrane"/>
    <property type="evidence" value="ECO:0007669"/>
    <property type="project" value="UniProtKB-SubCell"/>
</dbReference>
<protein>
    <submittedName>
        <fullName evidence="9">Uncharacterized protein</fullName>
    </submittedName>
</protein>
<evidence type="ECO:0000256" key="5">
    <source>
        <dbReference type="ARBA" id="ARBA00023136"/>
    </source>
</evidence>
<name>A0A9W6BJZ2_9CHLO</name>
<dbReference type="GO" id="GO:0035269">
    <property type="term" value="P:protein O-linked glycosylation via mannose"/>
    <property type="evidence" value="ECO:0007669"/>
    <property type="project" value="TreeGrafter"/>
</dbReference>
<dbReference type="GO" id="GO:0042285">
    <property type="term" value="F:xylosyltransferase activity"/>
    <property type="evidence" value="ECO:0007669"/>
    <property type="project" value="TreeGrafter"/>
</dbReference>
<dbReference type="EMBL" id="BRXU01000001">
    <property type="protein sequence ID" value="GLC48076.1"/>
    <property type="molecule type" value="Genomic_DNA"/>
</dbReference>
<comment type="caution">
    <text evidence="9">The sequence shown here is derived from an EMBL/GenBank/DDBJ whole genome shotgun (WGS) entry which is preliminary data.</text>
</comment>
<dbReference type="Proteomes" id="UP001165080">
    <property type="component" value="Unassembled WGS sequence"/>
</dbReference>
<dbReference type="AlphaFoldDB" id="A0A9W6BJZ2"/>